<evidence type="ECO:0000256" key="1">
    <source>
        <dbReference type="ARBA" id="ARBA00023015"/>
    </source>
</evidence>
<dbReference type="Gene3D" id="1.10.357.10">
    <property type="entry name" value="Tetracycline Repressor, domain 2"/>
    <property type="match status" value="1"/>
</dbReference>
<accession>A0A0M2Q211</accession>
<keyword evidence="7" id="KW-1185">Reference proteome</keyword>
<dbReference type="Pfam" id="PF00440">
    <property type="entry name" value="TetR_N"/>
    <property type="match status" value="1"/>
</dbReference>
<dbReference type="PRINTS" id="PR00455">
    <property type="entry name" value="HTHTETR"/>
</dbReference>
<feature type="DNA-binding region" description="H-T-H motif" evidence="4">
    <location>
        <begin position="37"/>
        <end position="56"/>
    </location>
</feature>
<reference evidence="6" key="1">
    <citation type="submission" date="2012-04" db="EMBL/GenBank/DDBJ databases">
        <authorList>
            <person name="Borisov I.G."/>
            <person name="Ivanikova N.V."/>
            <person name="Pinevich A.V."/>
        </authorList>
    </citation>
    <scope>NUCLEOTIDE SEQUENCE</scope>
    <source>
        <strain evidence="6">CALU 1027</strain>
    </source>
</reference>
<keyword evidence="2 4" id="KW-0238">DNA-binding</keyword>
<dbReference type="AlphaFoldDB" id="A0A0M2Q211"/>
<dbReference type="Proteomes" id="UP000034681">
    <property type="component" value="Unassembled WGS sequence"/>
</dbReference>
<dbReference type="InterPro" id="IPR001647">
    <property type="entry name" value="HTH_TetR"/>
</dbReference>
<dbReference type="InterPro" id="IPR009057">
    <property type="entry name" value="Homeodomain-like_sf"/>
</dbReference>
<sequence length="198" mass="22224">MVDAEVMKKSAVPKSTTQQILDTAQKFVRSRGYSAFSYADISEEVGIRKASIHYHFPTKTELVRHLVRRYRDTMLGTCDRIAQSSSTAPQQLRDFVALYRCGLGEGQLCLCAMLMADLAVLPPEIQAELQRYVQAVEAWLSDLLQRGYALDPTLGDLESKGLLALLHGAQLRVRIQADSPEAFDRLINPWLDRQFPGP</sequence>
<dbReference type="GO" id="GO:0003677">
    <property type="term" value="F:DNA binding"/>
    <property type="evidence" value="ECO:0007669"/>
    <property type="project" value="UniProtKB-UniRule"/>
</dbReference>
<evidence type="ECO:0000259" key="5">
    <source>
        <dbReference type="PROSITE" id="PS50977"/>
    </source>
</evidence>
<name>A0A0M2Q211_PROHO</name>
<gene>
    <name evidence="6" type="ORF">PROH_04990</name>
</gene>
<dbReference type="STRING" id="317619.GCA_000332315_04412"/>
<keyword evidence="3" id="KW-0804">Transcription</keyword>
<dbReference type="OrthoDB" id="9800152at2"/>
<organism evidence="6 7">
    <name type="scientific">Prochlorothrix hollandica PCC 9006 = CALU 1027</name>
    <dbReference type="NCBI Taxonomy" id="317619"/>
    <lineage>
        <taxon>Bacteria</taxon>
        <taxon>Bacillati</taxon>
        <taxon>Cyanobacteriota</taxon>
        <taxon>Cyanophyceae</taxon>
        <taxon>Prochlorotrichales</taxon>
        <taxon>Prochlorotrichaceae</taxon>
        <taxon>Prochlorothrix</taxon>
    </lineage>
</organism>
<proteinExistence type="predicted"/>
<evidence type="ECO:0000256" key="3">
    <source>
        <dbReference type="ARBA" id="ARBA00023163"/>
    </source>
</evidence>
<dbReference type="PANTHER" id="PTHR47506:SF1">
    <property type="entry name" value="HTH-TYPE TRANSCRIPTIONAL REGULATOR YJDC"/>
    <property type="match status" value="1"/>
</dbReference>
<evidence type="ECO:0000313" key="7">
    <source>
        <dbReference type="Proteomes" id="UP000034681"/>
    </source>
</evidence>
<dbReference type="eggNOG" id="COG1309">
    <property type="taxonomic scope" value="Bacteria"/>
</dbReference>
<evidence type="ECO:0000256" key="4">
    <source>
        <dbReference type="PROSITE-ProRule" id="PRU00335"/>
    </source>
</evidence>
<dbReference type="EMBL" id="AJTX02000003">
    <property type="protein sequence ID" value="KKJ00657.1"/>
    <property type="molecule type" value="Genomic_DNA"/>
</dbReference>
<dbReference type="InterPro" id="IPR036271">
    <property type="entry name" value="Tet_transcr_reg_TetR-rel_C_sf"/>
</dbReference>
<dbReference type="PANTHER" id="PTHR47506">
    <property type="entry name" value="TRANSCRIPTIONAL REGULATORY PROTEIN"/>
    <property type="match status" value="1"/>
</dbReference>
<dbReference type="PROSITE" id="PS50977">
    <property type="entry name" value="HTH_TETR_2"/>
    <property type="match status" value="1"/>
</dbReference>
<dbReference type="SUPFAM" id="SSF48498">
    <property type="entry name" value="Tetracyclin repressor-like, C-terminal domain"/>
    <property type="match status" value="1"/>
</dbReference>
<evidence type="ECO:0000256" key="2">
    <source>
        <dbReference type="ARBA" id="ARBA00023125"/>
    </source>
</evidence>
<comment type="caution">
    <text evidence="6">The sequence shown here is derived from an EMBL/GenBank/DDBJ whole genome shotgun (WGS) entry which is preliminary data.</text>
</comment>
<feature type="domain" description="HTH tetR-type" evidence="5">
    <location>
        <begin position="14"/>
        <end position="74"/>
    </location>
</feature>
<protein>
    <submittedName>
        <fullName evidence="6">TetR family transcriptional regulator</fullName>
    </submittedName>
</protein>
<keyword evidence="1" id="KW-0805">Transcription regulation</keyword>
<dbReference type="SUPFAM" id="SSF46689">
    <property type="entry name" value="Homeodomain-like"/>
    <property type="match status" value="1"/>
</dbReference>
<evidence type="ECO:0000313" key="6">
    <source>
        <dbReference type="EMBL" id="KKJ00657.1"/>
    </source>
</evidence>